<accession>A0ABQ9XB26</accession>
<feature type="compositionally biased region" description="Low complexity" evidence="1">
    <location>
        <begin position="750"/>
        <end position="761"/>
    </location>
</feature>
<dbReference type="PANTHER" id="PTHR10257:SF3">
    <property type="entry name" value="SERINE_THREONINE-PROTEIN PHOSPHATASE 2A 56 KDA REGULATORY SUBUNIT GAMMA ISOFORM"/>
    <property type="match status" value="1"/>
</dbReference>
<feature type="region of interest" description="Disordered" evidence="1">
    <location>
        <begin position="697"/>
        <end position="766"/>
    </location>
</feature>
<feature type="region of interest" description="Disordered" evidence="1">
    <location>
        <begin position="633"/>
        <end position="652"/>
    </location>
</feature>
<dbReference type="InterPro" id="IPR011989">
    <property type="entry name" value="ARM-like"/>
</dbReference>
<feature type="compositionally biased region" description="Low complexity" evidence="1">
    <location>
        <begin position="780"/>
        <end position="810"/>
    </location>
</feature>
<feature type="compositionally biased region" description="Polar residues" evidence="1">
    <location>
        <begin position="840"/>
        <end position="856"/>
    </location>
</feature>
<evidence type="ECO:0000313" key="2">
    <source>
        <dbReference type="EMBL" id="KAK2948467.1"/>
    </source>
</evidence>
<comment type="caution">
    <text evidence="2">The sequence shown here is derived from an EMBL/GenBank/DDBJ whole genome shotgun (WGS) entry which is preliminary data.</text>
</comment>
<feature type="compositionally biased region" description="Low complexity" evidence="1">
    <location>
        <begin position="573"/>
        <end position="594"/>
    </location>
</feature>
<organism evidence="2 3">
    <name type="scientific">Blattamonas nauphoetae</name>
    <dbReference type="NCBI Taxonomy" id="2049346"/>
    <lineage>
        <taxon>Eukaryota</taxon>
        <taxon>Metamonada</taxon>
        <taxon>Preaxostyla</taxon>
        <taxon>Oxymonadida</taxon>
        <taxon>Blattamonas</taxon>
    </lineage>
</organism>
<feature type="region of interest" description="Disordered" evidence="1">
    <location>
        <begin position="1"/>
        <end position="26"/>
    </location>
</feature>
<name>A0ABQ9XB26_9EUKA</name>
<evidence type="ECO:0000256" key="1">
    <source>
        <dbReference type="SAM" id="MobiDB-lite"/>
    </source>
</evidence>
<dbReference type="InterPro" id="IPR002554">
    <property type="entry name" value="PP2A_B56"/>
</dbReference>
<dbReference type="Pfam" id="PF01603">
    <property type="entry name" value="B56"/>
    <property type="match status" value="1"/>
</dbReference>
<feature type="compositionally biased region" description="Basic residues" evidence="1">
    <location>
        <begin position="824"/>
        <end position="834"/>
    </location>
</feature>
<evidence type="ECO:0000313" key="3">
    <source>
        <dbReference type="Proteomes" id="UP001281761"/>
    </source>
</evidence>
<protein>
    <submittedName>
        <fullName evidence="2">Serine/threonine-protein phosphatase 2A 56 kDa regulatory subunit delta</fullName>
    </submittedName>
</protein>
<dbReference type="Gene3D" id="1.25.10.10">
    <property type="entry name" value="Leucine-rich Repeat Variant"/>
    <property type="match status" value="1"/>
</dbReference>
<dbReference type="SUPFAM" id="SSF48371">
    <property type="entry name" value="ARM repeat"/>
    <property type="match status" value="1"/>
</dbReference>
<dbReference type="EMBL" id="JARBJD010000176">
    <property type="protein sequence ID" value="KAK2948467.1"/>
    <property type="molecule type" value="Genomic_DNA"/>
</dbReference>
<feature type="region of interest" description="Disordered" evidence="1">
    <location>
        <begin position="778"/>
        <end position="881"/>
    </location>
</feature>
<dbReference type="Proteomes" id="UP001281761">
    <property type="component" value="Unassembled WGS sequence"/>
</dbReference>
<reference evidence="2 3" key="1">
    <citation type="journal article" date="2022" name="bioRxiv">
        <title>Genomics of Preaxostyla Flagellates Illuminates Evolutionary Transitions and the Path Towards Mitochondrial Loss.</title>
        <authorList>
            <person name="Novak L.V.F."/>
            <person name="Treitli S.C."/>
            <person name="Pyrih J."/>
            <person name="Halakuc P."/>
            <person name="Pipaliya S.V."/>
            <person name="Vacek V."/>
            <person name="Brzon O."/>
            <person name="Soukal P."/>
            <person name="Eme L."/>
            <person name="Dacks J.B."/>
            <person name="Karnkowska A."/>
            <person name="Elias M."/>
            <person name="Hampl V."/>
        </authorList>
    </citation>
    <scope>NUCLEOTIDE SEQUENCE [LARGE SCALE GENOMIC DNA]</scope>
    <source>
        <strain evidence="2">NAU3</strain>
        <tissue evidence="2">Gut</tissue>
    </source>
</reference>
<feature type="region of interest" description="Disordered" evidence="1">
    <location>
        <begin position="561"/>
        <end position="605"/>
    </location>
</feature>
<proteinExistence type="predicted"/>
<gene>
    <name evidence="2" type="ORF">BLNAU_16632</name>
</gene>
<feature type="compositionally biased region" description="Polar residues" evidence="1">
    <location>
        <begin position="640"/>
        <end position="652"/>
    </location>
</feature>
<sequence length="881" mass="98621">MTLNTKSSDISFSPQSRGSIGSPPPLVKRTSLISNGSQKKICPVDSARFLPLHKPSQLCRNDLPYYPLPDLLLMEEAPSNQTETTLLNLLNACCMRVNWSADALVDEISDREKKARYLTSILTYSRNCIQASPQRPVFQDFVWPSVLQLCTTNLFTPLPPRDLVTDNCFDFDDADERVNQDTSHRELVYYILIQFLISPEVNPKVASQDYITRDFVSSIFTRLESSSEEEHKLVKEILFLLFARYVCHRGLIRKTVGVILSSQSNDTVRLPGIRALLDFVLSLVSGFSIPVKQDNRDFIFMYVLPLFTAPTLQTFVDVLKPIILVFAQKDESFLASLLRYLLTKWPKVSSKKQVVFLSVCEYFVAEFGVDTITHSASLDSSHSFSDLLSLFFGRIELSLASDNVNVIEMTLHLLQTTSVLSLLRKAGRKQQEQVLLMLMQMVDTQWNKSIRRDGQQFLRQFQASNTILFESVRKQHITRQAQQSDARSNIRQSSALLIQQQAEQNLRGWAAEVHFTISTHNYHYLVPSHVFTRCLSSISPHLTENMRNELSDIPLPDYVPTAALTSPRDTKSIESSLSSPENLSPLSSPSTSPNHNMVFPSPTRPVHVRSKSKLCLSHSSNQLIPEQHAINKLDGKTVPPNRSLQPNQSNLSPLASQGLLLTPLDLEPFNVEGLDDLDQTPPTPIVPKLRFSASSDGKTVIALSPTPQLEKPTRSPNGGRLSKTLKNKKSSPLPPVRRSFSSLTNKSKDLLSSPYSPLASPKRPFEQSEHPLHHLTAVKSTSHSSLSNLNSSLSLPRLDSPKTSSVSSYSPDFMSPKSDETTHHGVKKKRKKVKVDHTALSLQISPSKHSPSKRTTSPPPIRRGFSNTELTLPILGSPTRH</sequence>
<keyword evidence="3" id="KW-1185">Reference proteome</keyword>
<feature type="compositionally biased region" description="Polar residues" evidence="1">
    <location>
        <begin position="1"/>
        <end position="19"/>
    </location>
</feature>
<dbReference type="PANTHER" id="PTHR10257">
    <property type="entry name" value="SERINE/THREONINE PROTEIN PHOSPHATASE 2A PP2A REGULATORY SUBUNIT B"/>
    <property type="match status" value="1"/>
</dbReference>
<dbReference type="InterPro" id="IPR016024">
    <property type="entry name" value="ARM-type_fold"/>
</dbReference>